<name>A0A261RZN6_9BORD</name>
<accession>A0A261RZN6</accession>
<dbReference type="Proteomes" id="UP000216020">
    <property type="component" value="Unassembled WGS sequence"/>
</dbReference>
<comment type="caution">
    <text evidence="3">The sequence shown here is derived from an EMBL/GenBank/DDBJ whole genome shotgun (WGS) entry which is preliminary data.</text>
</comment>
<dbReference type="EMBL" id="NEVM01000005">
    <property type="protein sequence ID" value="OZI29743.1"/>
    <property type="molecule type" value="Genomic_DNA"/>
</dbReference>
<sequence>MQVLRRAAALESASHRWELPEAQRRRQASEQAAALLPKLAHRGLTRTDVYAVAAGREIPVRLYRPAAAAGRRAALMPYAHGGGWVVGSIATHDTLCAELAVRTGYVVASVHYRRAPEHRHPAQHDDLWDAVAWLLRHAAALGLDGDAPMALGGDSAGAHLALGCAYRALREAPGRYDRLLLFYPALDPAMSSGSARRHAEGPGLTRAAMRYYWEALLGGAAPRRSQRLALPLTWPRRGPALPATVLVTAETDMLRDEGEDYARRLQAAGVRVAHWRAPGMVHGFARMLAASPAARRQVRRACRALLDIA</sequence>
<dbReference type="GO" id="GO:0016787">
    <property type="term" value="F:hydrolase activity"/>
    <property type="evidence" value="ECO:0007669"/>
    <property type="project" value="UniProtKB-KW"/>
</dbReference>
<organism evidence="3 4">
    <name type="scientific">Bordetella genomosp. 10</name>
    <dbReference type="NCBI Taxonomy" id="1416804"/>
    <lineage>
        <taxon>Bacteria</taxon>
        <taxon>Pseudomonadati</taxon>
        <taxon>Pseudomonadota</taxon>
        <taxon>Betaproteobacteria</taxon>
        <taxon>Burkholderiales</taxon>
        <taxon>Alcaligenaceae</taxon>
        <taxon>Bordetella</taxon>
    </lineage>
</organism>
<feature type="domain" description="Alpha/beta hydrolase fold-3" evidence="2">
    <location>
        <begin position="78"/>
        <end position="285"/>
    </location>
</feature>
<evidence type="ECO:0000313" key="4">
    <source>
        <dbReference type="Proteomes" id="UP000216020"/>
    </source>
</evidence>
<proteinExistence type="predicted"/>
<dbReference type="AlphaFoldDB" id="A0A261RZN6"/>
<gene>
    <name evidence="3" type="ORF">CAL29_16570</name>
</gene>
<keyword evidence="4" id="KW-1185">Reference proteome</keyword>
<protein>
    <recommendedName>
        <fullName evidence="2">Alpha/beta hydrolase fold-3 domain-containing protein</fullName>
    </recommendedName>
</protein>
<evidence type="ECO:0000259" key="2">
    <source>
        <dbReference type="Pfam" id="PF07859"/>
    </source>
</evidence>
<keyword evidence="1" id="KW-0378">Hydrolase</keyword>
<reference evidence="4" key="1">
    <citation type="submission" date="2017-05" db="EMBL/GenBank/DDBJ databases">
        <title>Complete and WGS of Bordetella genogroups.</title>
        <authorList>
            <person name="Spilker T."/>
            <person name="Lipuma J."/>
        </authorList>
    </citation>
    <scope>NUCLEOTIDE SEQUENCE [LARGE SCALE GENOMIC DNA]</scope>
    <source>
        <strain evidence="4">AU16122</strain>
    </source>
</reference>
<evidence type="ECO:0000256" key="1">
    <source>
        <dbReference type="ARBA" id="ARBA00022801"/>
    </source>
</evidence>
<dbReference type="Gene3D" id="3.40.50.1820">
    <property type="entry name" value="alpha/beta hydrolase"/>
    <property type="match status" value="1"/>
</dbReference>
<dbReference type="PANTHER" id="PTHR48081">
    <property type="entry name" value="AB HYDROLASE SUPERFAMILY PROTEIN C4A8.06C"/>
    <property type="match status" value="1"/>
</dbReference>
<dbReference type="PANTHER" id="PTHR48081:SF8">
    <property type="entry name" value="ALPHA_BETA HYDROLASE FOLD-3 DOMAIN-CONTAINING PROTEIN-RELATED"/>
    <property type="match status" value="1"/>
</dbReference>
<dbReference type="InterPro" id="IPR013094">
    <property type="entry name" value="AB_hydrolase_3"/>
</dbReference>
<dbReference type="InterPro" id="IPR050300">
    <property type="entry name" value="GDXG_lipolytic_enzyme"/>
</dbReference>
<dbReference type="SUPFAM" id="SSF53474">
    <property type="entry name" value="alpha/beta-Hydrolases"/>
    <property type="match status" value="1"/>
</dbReference>
<evidence type="ECO:0000313" key="3">
    <source>
        <dbReference type="EMBL" id="OZI29743.1"/>
    </source>
</evidence>
<dbReference type="Pfam" id="PF07859">
    <property type="entry name" value="Abhydrolase_3"/>
    <property type="match status" value="1"/>
</dbReference>
<dbReference type="InterPro" id="IPR029058">
    <property type="entry name" value="AB_hydrolase_fold"/>
</dbReference>